<evidence type="ECO:0000313" key="5">
    <source>
        <dbReference type="Proteomes" id="UP000184485"/>
    </source>
</evidence>
<name>A0A1M5P0F0_9HYPH</name>
<organism evidence="4 5">
    <name type="scientific">Kaistia soli DSM 19436</name>
    <dbReference type="NCBI Taxonomy" id="1122133"/>
    <lineage>
        <taxon>Bacteria</taxon>
        <taxon>Pseudomonadati</taxon>
        <taxon>Pseudomonadota</taxon>
        <taxon>Alphaproteobacteria</taxon>
        <taxon>Hyphomicrobiales</taxon>
        <taxon>Kaistiaceae</taxon>
        <taxon>Kaistia</taxon>
    </lineage>
</organism>
<sequence>MRDIMGMMSKAKELQSKMQEMQEQVAVLEVEGSAGAGLVTVTMTAKGDLKKIAIDPSLLKADEGEILEDLIIAAHTDARGKAEKLLAEKMQSLTGGLGLPPGLKLPF</sequence>
<keyword evidence="1 2" id="KW-0238">DNA-binding</keyword>
<dbReference type="STRING" id="1122133.SAMN02745157_0047"/>
<dbReference type="Proteomes" id="UP000184485">
    <property type="component" value="Unassembled WGS sequence"/>
</dbReference>
<evidence type="ECO:0000313" key="4">
    <source>
        <dbReference type="EMBL" id="SHG94683.1"/>
    </source>
</evidence>
<keyword evidence="5" id="KW-1185">Reference proteome</keyword>
<dbReference type="GO" id="GO:0003677">
    <property type="term" value="F:DNA binding"/>
    <property type="evidence" value="ECO:0007669"/>
    <property type="project" value="UniProtKB-UniRule"/>
</dbReference>
<dbReference type="OrthoDB" id="9803080at2"/>
<evidence type="ECO:0000256" key="1">
    <source>
        <dbReference type="ARBA" id="ARBA00023125"/>
    </source>
</evidence>
<comment type="subunit">
    <text evidence="2">Homodimer.</text>
</comment>
<dbReference type="InterPro" id="IPR004401">
    <property type="entry name" value="YbaB/EbfC"/>
</dbReference>
<dbReference type="PANTHER" id="PTHR33449:SF1">
    <property type="entry name" value="NUCLEOID-ASSOCIATED PROTEIN YBAB"/>
    <property type="match status" value="1"/>
</dbReference>
<gene>
    <name evidence="4" type="ORF">SAMN02745157_0047</name>
</gene>
<dbReference type="Pfam" id="PF02575">
    <property type="entry name" value="YbaB_DNA_bd"/>
    <property type="match status" value="1"/>
</dbReference>
<evidence type="ECO:0000256" key="2">
    <source>
        <dbReference type="HAMAP-Rule" id="MF_00274"/>
    </source>
</evidence>
<dbReference type="AlphaFoldDB" id="A0A1M5P0F0"/>
<comment type="similarity">
    <text evidence="2">Belongs to the YbaB/EbfC family.</text>
</comment>
<accession>A0A1M5P0F0</accession>
<keyword evidence="3" id="KW-0175">Coiled coil</keyword>
<dbReference type="Gene3D" id="3.30.1310.10">
    <property type="entry name" value="Nucleoid-associated protein YbaB-like domain"/>
    <property type="match status" value="1"/>
</dbReference>
<evidence type="ECO:0000256" key="3">
    <source>
        <dbReference type="SAM" id="Coils"/>
    </source>
</evidence>
<dbReference type="GO" id="GO:0043590">
    <property type="term" value="C:bacterial nucleoid"/>
    <property type="evidence" value="ECO:0007669"/>
    <property type="project" value="UniProtKB-UniRule"/>
</dbReference>
<dbReference type="SUPFAM" id="SSF82607">
    <property type="entry name" value="YbaB-like"/>
    <property type="match status" value="1"/>
</dbReference>
<protein>
    <recommendedName>
        <fullName evidence="2">Nucleoid-associated protein SAMN02745157_0047</fullName>
    </recommendedName>
</protein>
<comment type="subcellular location">
    <subcellularLocation>
        <location evidence="2">Cytoplasm</location>
        <location evidence="2">Nucleoid</location>
    </subcellularLocation>
</comment>
<comment type="function">
    <text evidence="2">Binds to DNA and alters its conformation. May be involved in regulation of gene expression, nucleoid organization and DNA protection.</text>
</comment>
<reference evidence="4 5" key="1">
    <citation type="submission" date="2016-11" db="EMBL/GenBank/DDBJ databases">
        <authorList>
            <person name="Jaros S."/>
            <person name="Januszkiewicz K."/>
            <person name="Wedrychowicz H."/>
        </authorList>
    </citation>
    <scope>NUCLEOTIDE SEQUENCE [LARGE SCALE GENOMIC DNA]</scope>
    <source>
        <strain evidence="4 5">DSM 19436</strain>
    </source>
</reference>
<keyword evidence="2" id="KW-0963">Cytoplasm</keyword>
<dbReference type="GO" id="GO:0005829">
    <property type="term" value="C:cytosol"/>
    <property type="evidence" value="ECO:0007669"/>
    <property type="project" value="TreeGrafter"/>
</dbReference>
<dbReference type="PANTHER" id="PTHR33449">
    <property type="entry name" value="NUCLEOID-ASSOCIATED PROTEIN YBAB"/>
    <property type="match status" value="1"/>
</dbReference>
<dbReference type="HAMAP" id="MF_00274">
    <property type="entry name" value="DNA_YbaB_EbfC"/>
    <property type="match status" value="1"/>
</dbReference>
<dbReference type="InterPro" id="IPR036894">
    <property type="entry name" value="YbaB-like_sf"/>
</dbReference>
<dbReference type="RefSeq" id="WP_073058556.1">
    <property type="nucleotide sequence ID" value="NZ_FQUP01000010.1"/>
</dbReference>
<dbReference type="PIRSF" id="PIRSF004555">
    <property type="entry name" value="UCP004555"/>
    <property type="match status" value="1"/>
</dbReference>
<dbReference type="EMBL" id="FQUP01000010">
    <property type="protein sequence ID" value="SHG94683.1"/>
    <property type="molecule type" value="Genomic_DNA"/>
</dbReference>
<dbReference type="NCBIfam" id="TIGR00103">
    <property type="entry name" value="DNA_YbaB_EbfC"/>
    <property type="match status" value="1"/>
</dbReference>
<feature type="coiled-coil region" evidence="3">
    <location>
        <begin position="4"/>
        <end position="31"/>
    </location>
</feature>
<proteinExistence type="inferred from homology"/>